<evidence type="ECO:0000256" key="1">
    <source>
        <dbReference type="ARBA" id="ARBA00022679"/>
    </source>
</evidence>
<evidence type="ECO:0000313" key="3">
    <source>
        <dbReference type="Proteomes" id="UP000025748"/>
    </source>
</evidence>
<reference evidence="2 3" key="1">
    <citation type="submission" date="2014-03" db="EMBL/GenBank/DDBJ databases">
        <title>Genome sequence of Bordetella hinzii.</title>
        <authorList>
            <person name="Register K."/>
            <person name="Harvill E."/>
            <person name="Goodfield L.L."/>
            <person name="Ivanov Y.V."/>
            <person name="Meyer J.A."/>
            <person name="Muse S.J."/>
            <person name="Jacobs N."/>
            <person name="Bendor L."/>
            <person name="Smallridge W.E."/>
            <person name="Brinkac L.M."/>
            <person name="Sanka R."/>
            <person name="Kim M."/>
            <person name="Losada L."/>
        </authorList>
    </citation>
    <scope>NUCLEOTIDE SEQUENCE [LARGE SCALE GENOMIC DNA]</scope>
    <source>
        <strain evidence="2 3">OH87 BAL007II</strain>
    </source>
</reference>
<protein>
    <submittedName>
        <fullName evidence="2">Glycosyltransferase, group 1 family protein</fullName>
        <ecNumber evidence="2">2.4.-.-</ecNumber>
    </submittedName>
</protein>
<comment type="caution">
    <text evidence="2">The sequence shown here is derived from an EMBL/GenBank/DDBJ whole genome shotgun (WGS) entry which is preliminary data.</text>
</comment>
<dbReference type="Proteomes" id="UP000025748">
    <property type="component" value="Unassembled WGS sequence"/>
</dbReference>
<keyword evidence="2" id="KW-0328">Glycosyltransferase</keyword>
<evidence type="ECO:0000313" key="2">
    <source>
        <dbReference type="EMBL" id="KCB23326.1"/>
    </source>
</evidence>
<dbReference type="PANTHER" id="PTHR46401:SF2">
    <property type="entry name" value="GLYCOSYLTRANSFERASE WBBK-RELATED"/>
    <property type="match status" value="1"/>
</dbReference>
<dbReference type="GO" id="GO:0016757">
    <property type="term" value="F:glycosyltransferase activity"/>
    <property type="evidence" value="ECO:0007669"/>
    <property type="project" value="UniProtKB-KW"/>
</dbReference>
<proteinExistence type="predicted"/>
<dbReference type="Pfam" id="PF13692">
    <property type="entry name" value="Glyco_trans_1_4"/>
    <property type="match status" value="1"/>
</dbReference>
<dbReference type="PANTHER" id="PTHR46401">
    <property type="entry name" value="GLYCOSYLTRANSFERASE WBBK-RELATED"/>
    <property type="match status" value="1"/>
</dbReference>
<organism evidence="2 3">
    <name type="scientific">Bordetella hinzii OH87 BAL007II</name>
    <dbReference type="NCBI Taxonomy" id="1331262"/>
    <lineage>
        <taxon>Bacteria</taxon>
        <taxon>Pseudomonadati</taxon>
        <taxon>Pseudomonadota</taxon>
        <taxon>Betaproteobacteria</taxon>
        <taxon>Burkholderiales</taxon>
        <taxon>Alcaligenaceae</taxon>
        <taxon>Bordetella</taxon>
    </lineage>
</organism>
<keyword evidence="3" id="KW-1185">Reference proteome</keyword>
<dbReference type="RefSeq" id="WP_032963126.1">
    <property type="nucleotide sequence ID" value="NZ_JHEM01000021.1"/>
</dbReference>
<name>A0ABR4QZU3_9BORD</name>
<dbReference type="Gene3D" id="3.40.50.2000">
    <property type="entry name" value="Glycogen Phosphorylase B"/>
    <property type="match status" value="2"/>
</dbReference>
<gene>
    <name evidence="2" type="ORF">L544_0080</name>
</gene>
<dbReference type="SUPFAM" id="SSF53756">
    <property type="entry name" value="UDP-Glycosyltransferase/glycogen phosphorylase"/>
    <property type="match status" value="1"/>
</dbReference>
<dbReference type="EMBL" id="JHEM01000021">
    <property type="protein sequence ID" value="KCB23326.1"/>
    <property type="molecule type" value="Genomic_DNA"/>
</dbReference>
<sequence length="873" mass="98159">MKRAERLLLVCYFDPKGIETVLDNIGYLQTYSNFHIDVLNLYGAPSALTRGRGYSLADYDGVIVHNTISYNPANLESLDRQLEPSLRQYDGIKVIFKQDEQYRTLAVADFIGSRGFDLVLTCVSETEREKVYPRHVVGDEVVFQQMYTGYVTPKLLARTSTNTDRPIDISYRGSLQPLYFGRLAYDKRQIGDDVLRRAADSRLTLDISSRWEDRLMGEDWFRFLANSKSTLGVESGASIFDFDGSVEKLCSELATRRNEFADEHSYSEWVLAQLQPYEGNVYYNQISPRHFEAGAARTLQVMYEGQYSDIFRPWQHFVPLDKDLGNFDQVCEYVLDPRLRGDITERVYEEIIRNPVYSMQHFVSQLDEAMAGLIDRKPRRSSPTHRSGTTPKRNALLLCAHPPAADPRVSWVADHGPGDIRIHVMGIGQPGIVERSTGALEIQLTKAQATSWIAGALASDERNPGLDALARLKLLADMSVKELEREAGTTVSPTRAHAFNWNCRHLLLATETLVQASLACAGYGVVIAADFDALIAAIILKHQRPGTRVFYDAHEFWPTSHGPDTENWEISIWQNLERSLLADVDASTSVSPQLATHMSAFYGHDFLTAPNCEPLEALNFEDRSSTRRTDQCVFLFQGNFMAGRGLELLIDAWPSTDSHAILELRGPDRSYKRELEQRARRVGLLDKRIFFPPAVDEAALVSAASAADVGLIPYEPSTLNSRFSSPNKLSQYMAAGLPVLANQLDFVAQVVTQAQSGQVIDFSQPDALVAAVNKLSHATSTRREQGDRGRVYFREYFHWEKQSEALYRALSDLLAGQRPAVFGFHPPTVTQTNRRSTKQAIIRLLGTLWRAVPAPIQTTLRPWLGKIAARLIR</sequence>
<keyword evidence="1 2" id="KW-0808">Transferase</keyword>
<dbReference type="EC" id="2.4.-.-" evidence="2"/>
<accession>A0ABR4QZU3</accession>